<dbReference type="Proteomes" id="UP000233767">
    <property type="component" value="Unassembled WGS sequence"/>
</dbReference>
<sequence>MEKIKELINLLLADFDIENENEIWENLQLAVDNPEQYLTENGAEWLLEGDPDGVIQFAVSNEIGEFMIVGDKIDEIHELIVDELDGALPPYPYEKKLNTADYIEWVSTELQKEFPELELIEIGDSYADTIQLMLVYGEDVPRIKELCEELNIRCKKADEILKL</sequence>
<name>A0A497V2H4_9FLAO</name>
<evidence type="ECO:0000313" key="2">
    <source>
        <dbReference type="EMBL" id="RLJ34725.1"/>
    </source>
</evidence>
<dbReference type="RefSeq" id="WP_101471569.1">
    <property type="nucleotide sequence ID" value="NZ_PJND01000007.1"/>
</dbReference>
<accession>A0A497V2H4</accession>
<comment type="caution">
    <text evidence="2">The sequence shown here is derived from an EMBL/GenBank/DDBJ whole genome shotgun (WGS) entry which is preliminary data.</text>
</comment>
<proteinExistence type="predicted"/>
<reference evidence="2 4" key="2">
    <citation type="submission" date="2018-10" db="EMBL/GenBank/DDBJ databases">
        <title>Genomic Encyclopedia of Archaeal and Bacterial Type Strains, Phase II (KMG-II): from individual species to whole genera.</title>
        <authorList>
            <person name="Goeker M."/>
        </authorList>
    </citation>
    <scope>NUCLEOTIDE SEQUENCE [LARGE SCALE GENOMIC DNA]</scope>
    <source>
        <strain evidence="2 4">DSM 21886</strain>
    </source>
</reference>
<dbReference type="EMBL" id="RCCB01000010">
    <property type="protein sequence ID" value="RLJ34725.1"/>
    <property type="molecule type" value="Genomic_DNA"/>
</dbReference>
<dbReference type="EMBL" id="PJND01000007">
    <property type="protein sequence ID" value="PKW29774.1"/>
    <property type="molecule type" value="Genomic_DNA"/>
</dbReference>
<evidence type="ECO:0000313" key="3">
    <source>
        <dbReference type="Proteomes" id="UP000233767"/>
    </source>
</evidence>
<evidence type="ECO:0000313" key="1">
    <source>
        <dbReference type="EMBL" id="PKW29774.1"/>
    </source>
</evidence>
<dbReference type="AlphaFoldDB" id="A0A497V2H4"/>
<reference evidence="1 3" key="1">
    <citation type="submission" date="2017-12" db="EMBL/GenBank/DDBJ databases">
        <title>Genomic Encyclopedia of Type Strains, Phase III (KMG-III): the genomes of soil and plant-associated and newly described type strains.</title>
        <authorList>
            <person name="Whitman W."/>
        </authorList>
    </citation>
    <scope>NUCLEOTIDE SEQUENCE [LARGE SCALE GENOMIC DNA]</scope>
    <source>
        <strain evidence="1 3">IP-10</strain>
    </source>
</reference>
<organism evidence="2 4">
    <name type="scientific">Flavobacterium lindanitolerans</name>
    <dbReference type="NCBI Taxonomy" id="428988"/>
    <lineage>
        <taxon>Bacteria</taxon>
        <taxon>Pseudomonadati</taxon>
        <taxon>Bacteroidota</taxon>
        <taxon>Flavobacteriia</taxon>
        <taxon>Flavobacteriales</taxon>
        <taxon>Flavobacteriaceae</taxon>
        <taxon>Flavobacterium</taxon>
    </lineage>
</organism>
<evidence type="ECO:0000313" key="4">
    <source>
        <dbReference type="Proteomes" id="UP000275027"/>
    </source>
</evidence>
<keyword evidence="3" id="KW-1185">Reference proteome</keyword>
<dbReference type="Proteomes" id="UP000275027">
    <property type="component" value="Unassembled WGS sequence"/>
</dbReference>
<protein>
    <submittedName>
        <fullName evidence="2">Uncharacterized protein</fullName>
    </submittedName>
</protein>
<gene>
    <name evidence="1" type="ORF">B0G92_1419</name>
    <name evidence="2" type="ORF">CLV50_0085</name>
</gene>